<dbReference type="GO" id="GO:0006400">
    <property type="term" value="P:tRNA modification"/>
    <property type="evidence" value="ECO:0007669"/>
    <property type="project" value="TreeGrafter"/>
</dbReference>
<organism evidence="8 9">
    <name type="scientific">Lipomyces tetrasporus</name>
    <dbReference type="NCBI Taxonomy" id="54092"/>
    <lineage>
        <taxon>Eukaryota</taxon>
        <taxon>Fungi</taxon>
        <taxon>Dikarya</taxon>
        <taxon>Ascomycota</taxon>
        <taxon>Saccharomycotina</taxon>
        <taxon>Lipomycetes</taxon>
        <taxon>Lipomycetales</taxon>
        <taxon>Lipomycetaceae</taxon>
        <taxon>Lipomyces</taxon>
    </lineage>
</organism>
<dbReference type="Pfam" id="PF01715">
    <property type="entry name" value="IPPT"/>
    <property type="match status" value="1"/>
</dbReference>
<proteinExistence type="inferred from homology"/>
<dbReference type="RefSeq" id="XP_056044216.1">
    <property type="nucleotide sequence ID" value="XM_056184075.1"/>
</dbReference>
<comment type="caution">
    <text evidence="8">The sequence shown here is derived from an EMBL/GenBank/DDBJ whole genome shotgun (WGS) entry which is preliminary data.</text>
</comment>
<dbReference type="Gene3D" id="3.30.160.60">
    <property type="entry name" value="Classic Zinc Finger"/>
    <property type="match status" value="1"/>
</dbReference>
<dbReference type="GO" id="GO:0005739">
    <property type="term" value="C:mitochondrion"/>
    <property type="evidence" value="ECO:0007669"/>
    <property type="project" value="TreeGrafter"/>
</dbReference>
<dbReference type="PIRSF" id="PIRSF039110">
    <property type="entry name" value="IPP_transferase"/>
    <property type="match status" value="1"/>
</dbReference>
<evidence type="ECO:0000256" key="7">
    <source>
        <dbReference type="RuleBase" id="RU003785"/>
    </source>
</evidence>
<reference evidence="8" key="1">
    <citation type="submission" date="2023-03" db="EMBL/GenBank/DDBJ databases">
        <title>Near-Complete genome sequence of Lipomyces tetrasporous NRRL Y-64009, an oleaginous yeast capable of growing on lignocellulosic hydrolysates.</title>
        <authorList>
            <consortium name="Lawrence Berkeley National Laboratory"/>
            <person name="Jagtap S.S."/>
            <person name="Liu J.-J."/>
            <person name="Walukiewicz H.E."/>
            <person name="Pangilinan J."/>
            <person name="Lipzen A."/>
            <person name="Ahrendt S."/>
            <person name="Koriabine M."/>
            <person name="Cobaugh K."/>
            <person name="Salamov A."/>
            <person name="Yoshinaga Y."/>
            <person name="Ng V."/>
            <person name="Daum C."/>
            <person name="Grigoriev I.V."/>
            <person name="Slininger P.J."/>
            <person name="Dien B.S."/>
            <person name="Jin Y.-S."/>
            <person name="Rao C.V."/>
        </authorList>
    </citation>
    <scope>NUCLEOTIDE SEQUENCE</scope>
    <source>
        <strain evidence="8">NRRL Y-64009</strain>
    </source>
</reference>
<dbReference type="EC" id="2.5.1.75" evidence="5 6"/>
<comment type="function">
    <text evidence="5">Catalyzes the transfer of a dimethylallyl group onto the adenine at position 37.</text>
</comment>
<dbReference type="InterPro" id="IPR030666">
    <property type="entry name" value="IPP_transferase_euk"/>
</dbReference>
<dbReference type="PANTHER" id="PTHR11088">
    <property type="entry name" value="TRNA DIMETHYLALLYLTRANSFERASE"/>
    <property type="match status" value="1"/>
</dbReference>
<name>A0AAD7VT96_9ASCO</name>
<keyword evidence="3 5" id="KW-0547">Nucleotide-binding</keyword>
<gene>
    <name evidence="8" type="ORF">POJ06DRAFT_111314</name>
</gene>
<evidence type="ECO:0000256" key="5">
    <source>
        <dbReference type="PIRNR" id="PIRNR039110"/>
    </source>
</evidence>
<dbReference type="EMBL" id="JARPMG010000005">
    <property type="protein sequence ID" value="KAJ8100766.1"/>
    <property type="molecule type" value="Genomic_DNA"/>
</dbReference>
<evidence type="ECO:0000313" key="9">
    <source>
        <dbReference type="Proteomes" id="UP001217417"/>
    </source>
</evidence>
<keyword evidence="2 5" id="KW-0808">Transferase</keyword>
<dbReference type="Proteomes" id="UP001217417">
    <property type="component" value="Unassembled WGS sequence"/>
</dbReference>
<dbReference type="SUPFAM" id="SSF52540">
    <property type="entry name" value="P-loop containing nucleoside triphosphate hydrolases"/>
    <property type="match status" value="1"/>
</dbReference>
<sequence length="451" mass="51292">MASTPSLISSPTMRLPKPNLIAIIGTTGVGKSKLSVALARQLNGEIINGDSMQMYHGLDTITNKHPVPERHGIPHHLLGHITDRSYEYGLPQFEHEAAEVVDDIHARGKFPILVGGTHYYIQSFLIQNMTVASSSESKDLTEGQVQFLDECDTDELFAKLKEVDPLIASKFHPRDRRKLRRALEIFWTTGRKTSDIYAEQKQRSQTQKTGLARYRTLVFWVWSGLDALNPRLHARVDDMVNKGNLLQEVKEMSELYRSLDPEPELDRGIWQVIGFKEFLPYLESGKDEDREKGLQDMKRATVKYATTQIRWIKRKWLTAAAGAGNDITTVLLDASDLSRWDEKVEQPAAEIASQFLSGQEIDLARLVPAGLEDVVQPGQESDNSARPEAWKHYECDICKDEGGKVVCVGEERWTIHLRSRRHRQSLKHLKEREAYERWKASLVAKLDKQSA</sequence>
<protein>
    <recommendedName>
        <fullName evidence="5 6">tRNA dimethylallyltransferase</fullName>
        <ecNumber evidence="5 6">2.5.1.75</ecNumber>
    </recommendedName>
</protein>
<keyword evidence="5" id="KW-0963">Cytoplasm</keyword>
<dbReference type="InterPro" id="IPR027417">
    <property type="entry name" value="P-loop_NTPase"/>
</dbReference>
<comment type="similarity">
    <text evidence="1 5 7">Belongs to the IPP transferase family.</text>
</comment>
<dbReference type="GO" id="GO:0005524">
    <property type="term" value="F:ATP binding"/>
    <property type="evidence" value="ECO:0007669"/>
    <property type="project" value="UniProtKB-UniRule"/>
</dbReference>
<evidence type="ECO:0000256" key="4">
    <source>
        <dbReference type="ARBA" id="ARBA00022840"/>
    </source>
</evidence>
<evidence type="ECO:0000313" key="8">
    <source>
        <dbReference type="EMBL" id="KAJ8100766.1"/>
    </source>
</evidence>
<evidence type="ECO:0000256" key="3">
    <source>
        <dbReference type="ARBA" id="ARBA00022741"/>
    </source>
</evidence>
<evidence type="ECO:0000256" key="6">
    <source>
        <dbReference type="RuleBase" id="RU003783"/>
    </source>
</evidence>
<dbReference type="PANTHER" id="PTHR11088:SF89">
    <property type="entry name" value="TRNA DIMETHYLALLYLTRANSFERASE"/>
    <property type="match status" value="1"/>
</dbReference>
<keyword evidence="9" id="KW-1185">Reference proteome</keyword>
<dbReference type="Gene3D" id="1.10.20.140">
    <property type="match status" value="1"/>
</dbReference>
<keyword evidence="5 6" id="KW-0819">tRNA processing</keyword>
<keyword evidence="4 5" id="KW-0067">ATP-binding</keyword>
<comment type="catalytic activity">
    <reaction evidence="5 6">
        <text>adenosine(37) in tRNA + dimethylallyl diphosphate = N(6)-dimethylallyladenosine(37) in tRNA + diphosphate</text>
        <dbReference type="Rhea" id="RHEA:26482"/>
        <dbReference type="Rhea" id="RHEA-COMP:10162"/>
        <dbReference type="Rhea" id="RHEA-COMP:10375"/>
        <dbReference type="ChEBI" id="CHEBI:33019"/>
        <dbReference type="ChEBI" id="CHEBI:57623"/>
        <dbReference type="ChEBI" id="CHEBI:74411"/>
        <dbReference type="ChEBI" id="CHEBI:74415"/>
        <dbReference type="EC" id="2.5.1.75"/>
    </reaction>
</comment>
<dbReference type="GO" id="GO:0052381">
    <property type="term" value="F:tRNA dimethylallyltransferase activity"/>
    <property type="evidence" value="ECO:0007669"/>
    <property type="project" value="UniProtKB-UniRule"/>
</dbReference>
<dbReference type="AlphaFoldDB" id="A0AAD7VT96"/>
<dbReference type="NCBIfam" id="TIGR00174">
    <property type="entry name" value="miaA"/>
    <property type="match status" value="1"/>
</dbReference>
<dbReference type="HAMAP" id="MF_00185">
    <property type="entry name" value="IPP_trans"/>
    <property type="match status" value="1"/>
</dbReference>
<dbReference type="Gene3D" id="3.40.50.300">
    <property type="entry name" value="P-loop containing nucleotide triphosphate hydrolases"/>
    <property type="match status" value="1"/>
</dbReference>
<dbReference type="GeneID" id="80879241"/>
<evidence type="ECO:0000256" key="2">
    <source>
        <dbReference type="ARBA" id="ARBA00022679"/>
    </source>
</evidence>
<dbReference type="InterPro" id="IPR039657">
    <property type="entry name" value="Dimethylallyltransferase"/>
</dbReference>
<evidence type="ECO:0000256" key="1">
    <source>
        <dbReference type="ARBA" id="ARBA00005842"/>
    </source>
</evidence>
<accession>A0AAD7VT96</accession>
<dbReference type="InterPro" id="IPR018022">
    <property type="entry name" value="IPT"/>
</dbReference>